<evidence type="ECO:0000256" key="4">
    <source>
        <dbReference type="ARBA" id="ARBA00004496"/>
    </source>
</evidence>
<evidence type="ECO:0000256" key="15">
    <source>
        <dbReference type="ARBA" id="ARBA00022842"/>
    </source>
</evidence>
<evidence type="ECO:0000256" key="12">
    <source>
        <dbReference type="ARBA" id="ARBA00022683"/>
    </source>
</evidence>
<evidence type="ECO:0000256" key="18">
    <source>
        <dbReference type="PIRSR" id="PIRSR000732-1"/>
    </source>
</evidence>
<evidence type="ECO:0000256" key="19">
    <source>
        <dbReference type="PIRSR" id="PIRSR000732-2"/>
    </source>
</evidence>
<dbReference type="GO" id="GO:0005737">
    <property type="term" value="C:cytoplasm"/>
    <property type="evidence" value="ECO:0007669"/>
    <property type="project" value="UniProtKB-SubCell"/>
</dbReference>
<feature type="domain" description="Phosphotransferase system enzyme I N-terminal" evidence="24">
    <location>
        <begin position="16"/>
        <end position="125"/>
    </location>
</feature>
<keyword evidence="15 17" id="KW-0460">Magnesium</keyword>
<dbReference type="SUPFAM" id="SSF47831">
    <property type="entry name" value="Enzyme I of the PEP:sugar phosphotransferase system HPr-binding (sub)domain"/>
    <property type="match status" value="1"/>
</dbReference>
<dbReference type="PIRSF" id="PIRSF000732">
    <property type="entry name" value="PTS_enzyme_I"/>
    <property type="match status" value="1"/>
</dbReference>
<dbReference type="RefSeq" id="WP_148899873.1">
    <property type="nucleotide sequence ID" value="NZ_VNHY01000005.1"/>
</dbReference>
<dbReference type="PANTHER" id="PTHR46244">
    <property type="entry name" value="PHOSPHOENOLPYRUVATE-PROTEIN PHOSPHOTRANSFERASE"/>
    <property type="match status" value="1"/>
</dbReference>
<evidence type="ECO:0000256" key="8">
    <source>
        <dbReference type="ARBA" id="ARBA00022448"/>
    </source>
</evidence>
<feature type="domain" description="PEP-utilising enzyme mobile" evidence="22">
    <location>
        <begin position="159"/>
        <end position="231"/>
    </location>
</feature>
<feature type="coiled-coil region" evidence="21">
    <location>
        <begin position="53"/>
        <end position="80"/>
    </location>
</feature>
<dbReference type="InterPro" id="IPR036618">
    <property type="entry name" value="PtsI_HPr-bd_sf"/>
</dbReference>
<feature type="binding site" evidence="19">
    <location>
        <position position="337"/>
    </location>
    <ligand>
        <name>phosphoenolpyruvate</name>
        <dbReference type="ChEBI" id="CHEBI:58702"/>
    </ligand>
</feature>
<evidence type="ECO:0000313" key="26">
    <source>
        <dbReference type="Proteomes" id="UP000324595"/>
    </source>
</evidence>
<keyword evidence="26" id="KW-1185">Reference proteome</keyword>
<dbReference type="Gene3D" id="3.20.20.60">
    <property type="entry name" value="Phosphoenolpyruvate-binding domains"/>
    <property type="match status" value="1"/>
</dbReference>
<protein>
    <recommendedName>
        <fullName evidence="7 17">Phosphoenolpyruvate-protein phosphotransferase</fullName>
        <ecNumber evidence="6 17">2.7.3.9</ecNumber>
    </recommendedName>
    <alternativeName>
        <fullName evidence="16 17">Phosphotransferase system, enzyme I</fullName>
    </alternativeName>
</protein>
<dbReference type="GO" id="GO:0008965">
    <property type="term" value="F:phosphoenolpyruvate-protein phosphotransferase activity"/>
    <property type="evidence" value="ECO:0007669"/>
    <property type="project" value="UniProtKB-EC"/>
</dbReference>
<keyword evidence="21" id="KW-0175">Coiled coil</keyword>
<comment type="subcellular location">
    <subcellularLocation>
        <location evidence="4 17">Cytoplasm</location>
    </subcellularLocation>
</comment>
<dbReference type="InterPro" id="IPR050499">
    <property type="entry name" value="PEP-utilizing_PTS_enzyme"/>
</dbReference>
<dbReference type="GO" id="GO:0016301">
    <property type="term" value="F:kinase activity"/>
    <property type="evidence" value="ECO:0007669"/>
    <property type="project" value="UniProtKB-KW"/>
</dbReference>
<dbReference type="GO" id="GO:0046872">
    <property type="term" value="F:metal ion binding"/>
    <property type="evidence" value="ECO:0007669"/>
    <property type="project" value="UniProtKB-KW"/>
</dbReference>
<evidence type="ECO:0000256" key="9">
    <source>
        <dbReference type="ARBA" id="ARBA00022490"/>
    </source>
</evidence>
<comment type="catalytic activity">
    <reaction evidence="1 17">
        <text>L-histidyl-[protein] + phosphoenolpyruvate = N(pros)-phospho-L-histidyl-[protein] + pyruvate</text>
        <dbReference type="Rhea" id="RHEA:23880"/>
        <dbReference type="Rhea" id="RHEA-COMP:9745"/>
        <dbReference type="Rhea" id="RHEA-COMP:9746"/>
        <dbReference type="ChEBI" id="CHEBI:15361"/>
        <dbReference type="ChEBI" id="CHEBI:29979"/>
        <dbReference type="ChEBI" id="CHEBI:58702"/>
        <dbReference type="ChEBI" id="CHEBI:64837"/>
        <dbReference type="EC" id="2.7.3.9"/>
    </reaction>
</comment>
<sequence length="576" mass="64411">MKKTNNRSAAAGVILQGVSGAQGFAIGKASMYERSSLSVTVDRIEDDRRKQQLAKYRNAYSQVEKELQQMMDRQNDKNAEAVIGTQIAILRDPELDNSIERHILDKNQPADLAVQSAFDTFLSVMSGGGVSHEKGVVDITDVRDRLIQFLHGFDEDGITDGTILVAHELSPREVITCSEHDIKGIVMDRGGVDGHAAIVARSIGLPMILGTREATAKINKGDELVLDGQTGQVLMNIDAQSQDRYRELMKQREERLRDYLEICQKPNKTSDGLPFSLRANIEFEAELQTVKKYCAEGIGLLRTESIYLRRDFDDIDKQKSFYSTILKQTSPNPVTIRLFDAGGDKITGYESNDPNPFLGNRGIRWLLNKKELLMQQLRAICEVAANYHGLVRILIPMVSTLEEFKEVRNLLQQTQQELENEGISIDDNISLGIMVEVLNVALQADLFCTEADFLSIGTNDLTQYLLAVDRGNEQLSHLYDQRHPMVWRLIKNVVESAQEADKPLNVCGELASDPVSACGLMGLGITELSMNPAALPPVKKMLRQRSLSEMKQLATDLQHCQTISEVDNVYGEWKEK</sequence>
<feature type="binding site" evidence="20">
    <location>
        <position position="460"/>
    </location>
    <ligand>
        <name>Mg(2+)</name>
        <dbReference type="ChEBI" id="CHEBI:18420"/>
    </ligand>
</feature>
<evidence type="ECO:0000256" key="20">
    <source>
        <dbReference type="PIRSR" id="PIRSR000732-3"/>
    </source>
</evidence>
<dbReference type="PRINTS" id="PR01736">
    <property type="entry name" value="PHPHTRNFRASE"/>
</dbReference>
<name>A0A5D3YEF4_9BACT</name>
<dbReference type="Proteomes" id="UP000324595">
    <property type="component" value="Unassembled WGS sequence"/>
</dbReference>
<evidence type="ECO:0000256" key="6">
    <source>
        <dbReference type="ARBA" id="ARBA00012232"/>
    </source>
</evidence>
<dbReference type="InterPro" id="IPR023151">
    <property type="entry name" value="PEP_util_CS"/>
</dbReference>
<evidence type="ECO:0000256" key="7">
    <source>
        <dbReference type="ARBA" id="ARBA00016544"/>
    </source>
</evidence>
<comment type="caution">
    <text evidence="25">The sequence shown here is derived from an EMBL/GenBank/DDBJ whole genome shotgun (WGS) entry which is preliminary data.</text>
</comment>
<dbReference type="InterPro" id="IPR008731">
    <property type="entry name" value="PTS_EIN"/>
</dbReference>
<dbReference type="Pfam" id="PF05524">
    <property type="entry name" value="PEP-utilisers_N"/>
    <property type="match status" value="1"/>
</dbReference>
<evidence type="ECO:0000256" key="3">
    <source>
        <dbReference type="ARBA" id="ARBA00002728"/>
    </source>
</evidence>
<evidence type="ECO:0000256" key="1">
    <source>
        <dbReference type="ARBA" id="ARBA00000683"/>
    </source>
</evidence>
<evidence type="ECO:0000256" key="11">
    <source>
        <dbReference type="ARBA" id="ARBA00022679"/>
    </source>
</evidence>
<evidence type="ECO:0000256" key="14">
    <source>
        <dbReference type="ARBA" id="ARBA00022777"/>
    </source>
</evidence>
<keyword evidence="10 17" id="KW-0762">Sugar transport</keyword>
<evidence type="ECO:0000256" key="21">
    <source>
        <dbReference type="SAM" id="Coils"/>
    </source>
</evidence>
<feature type="active site" description="Proton donor" evidence="18">
    <location>
        <position position="507"/>
    </location>
</feature>
<feature type="binding site" evidence="20">
    <location>
        <position position="436"/>
    </location>
    <ligand>
        <name>Mg(2+)</name>
        <dbReference type="ChEBI" id="CHEBI:18420"/>
    </ligand>
</feature>
<dbReference type="SUPFAM" id="SSF52009">
    <property type="entry name" value="Phosphohistidine domain"/>
    <property type="match status" value="1"/>
</dbReference>
<organism evidence="25 26">
    <name type="scientific">Fodinibius salinus</name>
    <dbReference type="NCBI Taxonomy" id="860790"/>
    <lineage>
        <taxon>Bacteria</taxon>
        <taxon>Pseudomonadati</taxon>
        <taxon>Balneolota</taxon>
        <taxon>Balneolia</taxon>
        <taxon>Balneolales</taxon>
        <taxon>Balneolaceae</taxon>
        <taxon>Fodinibius</taxon>
    </lineage>
</organism>
<evidence type="ECO:0000256" key="2">
    <source>
        <dbReference type="ARBA" id="ARBA00001946"/>
    </source>
</evidence>
<reference evidence="25 26" key="1">
    <citation type="submission" date="2019-07" db="EMBL/GenBank/DDBJ databases">
        <title>Genomic Encyclopedia of Archaeal and Bacterial Type Strains, Phase II (KMG-II): from individual species to whole genera.</title>
        <authorList>
            <person name="Goeker M."/>
        </authorList>
    </citation>
    <scope>NUCLEOTIDE SEQUENCE [LARGE SCALE GENOMIC DNA]</scope>
    <source>
        <strain evidence="25 26">DSM 21935</strain>
    </source>
</reference>
<evidence type="ECO:0000259" key="23">
    <source>
        <dbReference type="Pfam" id="PF02896"/>
    </source>
</evidence>
<dbReference type="InterPro" id="IPR015813">
    <property type="entry name" value="Pyrv/PenolPyrv_kinase-like_dom"/>
</dbReference>
<gene>
    <name evidence="25" type="ORF">LX73_2557</name>
</gene>
<keyword evidence="9 17" id="KW-0963">Cytoplasm</keyword>
<keyword evidence="8 17" id="KW-0813">Transport</keyword>
<dbReference type="OrthoDB" id="9765468at2"/>
<evidence type="ECO:0000256" key="10">
    <source>
        <dbReference type="ARBA" id="ARBA00022597"/>
    </source>
</evidence>
<dbReference type="InterPro" id="IPR040442">
    <property type="entry name" value="Pyrv_kinase-like_dom_sf"/>
</dbReference>
<dbReference type="GO" id="GO:0009401">
    <property type="term" value="P:phosphoenolpyruvate-dependent sugar phosphotransferase system"/>
    <property type="evidence" value="ECO:0007669"/>
    <property type="project" value="UniProtKB-KW"/>
</dbReference>
<dbReference type="InterPro" id="IPR006318">
    <property type="entry name" value="PTS_EI-like"/>
</dbReference>
<dbReference type="PANTHER" id="PTHR46244:SF3">
    <property type="entry name" value="PHOSPHOENOLPYRUVATE-PROTEIN PHOSPHOTRANSFERASE"/>
    <property type="match status" value="1"/>
</dbReference>
<dbReference type="SUPFAM" id="SSF51621">
    <property type="entry name" value="Phosphoenolpyruvate/pyruvate domain"/>
    <property type="match status" value="1"/>
</dbReference>
<keyword evidence="12 17" id="KW-0598">Phosphotransferase system</keyword>
<evidence type="ECO:0000256" key="16">
    <source>
        <dbReference type="ARBA" id="ARBA00033235"/>
    </source>
</evidence>
<dbReference type="InterPro" id="IPR036637">
    <property type="entry name" value="Phosphohistidine_dom_sf"/>
</dbReference>
<dbReference type="Pfam" id="PF00391">
    <property type="entry name" value="PEP-utilizers"/>
    <property type="match status" value="1"/>
</dbReference>
<dbReference type="InterPro" id="IPR000121">
    <property type="entry name" value="PEP_util_C"/>
</dbReference>
<evidence type="ECO:0000313" key="25">
    <source>
        <dbReference type="EMBL" id="TYP91731.1"/>
    </source>
</evidence>
<feature type="binding site" evidence="19">
    <location>
        <position position="302"/>
    </location>
    <ligand>
        <name>phosphoenolpyruvate</name>
        <dbReference type="ChEBI" id="CHEBI:58702"/>
    </ligand>
</feature>
<dbReference type="EMBL" id="VNHY01000005">
    <property type="protein sequence ID" value="TYP91731.1"/>
    <property type="molecule type" value="Genomic_DNA"/>
</dbReference>
<dbReference type="EC" id="2.7.3.9" evidence="6 17"/>
<dbReference type="Gene3D" id="1.10.274.10">
    <property type="entry name" value="PtsI, HPr-binding domain"/>
    <property type="match status" value="1"/>
</dbReference>
<comment type="similarity">
    <text evidence="5 17">Belongs to the PEP-utilizing enzyme family.</text>
</comment>
<comment type="function">
    <text evidence="3 17">General (non sugar-specific) component of the phosphoenolpyruvate-dependent sugar phosphotransferase system (sugar PTS). This major carbohydrate active-transport system catalyzes the phosphorylation of incoming sugar substrates concomitantly with their translocation across the cell membrane. Enzyme I transfers the phosphoryl group from phosphoenolpyruvate (PEP) to the phosphoryl carrier protein (HPr).</text>
</comment>
<evidence type="ECO:0000256" key="5">
    <source>
        <dbReference type="ARBA" id="ARBA00007837"/>
    </source>
</evidence>
<feature type="binding site" evidence="19">
    <location>
        <begin position="459"/>
        <end position="460"/>
    </location>
    <ligand>
        <name>phosphoenolpyruvate</name>
        <dbReference type="ChEBI" id="CHEBI:58702"/>
    </ligand>
</feature>
<dbReference type="Pfam" id="PF02896">
    <property type="entry name" value="PEP-utilizers_C"/>
    <property type="match status" value="1"/>
</dbReference>
<keyword evidence="14 17" id="KW-0418">Kinase</keyword>
<dbReference type="AlphaFoldDB" id="A0A5D3YEF4"/>
<feature type="domain" description="PEP-utilising enzyme C-terminal" evidence="23">
    <location>
        <begin position="264"/>
        <end position="545"/>
    </location>
</feature>
<proteinExistence type="inferred from homology"/>
<evidence type="ECO:0000256" key="13">
    <source>
        <dbReference type="ARBA" id="ARBA00022723"/>
    </source>
</evidence>
<evidence type="ECO:0000259" key="22">
    <source>
        <dbReference type="Pfam" id="PF00391"/>
    </source>
</evidence>
<dbReference type="NCBIfam" id="TIGR01417">
    <property type="entry name" value="PTS_I_fam"/>
    <property type="match status" value="1"/>
</dbReference>
<feature type="binding site" evidence="19">
    <location>
        <position position="470"/>
    </location>
    <ligand>
        <name>phosphoenolpyruvate</name>
        <dbReference type="ChEBI" id="CHEBI:58702"/>
    </ligand>
</feature>
<evidence type="ECO:0000259" key="24">
    <source>
        <dbReference type="Pfam" id="PF05524"/>
    </source>
</evidence>
<dbReference type="Gene3D" id="3.50.30.10">
    <property type="entry name" value="Phosphohistidine domain"/>
    <property type="match status" value="1"/>
</dbReference>
<keyword evidence="11 17" id="KW-0808">Transferase</keyword>
<dbReference type="InterPro" id="IPR024692">
    <property type="entry name" value="PTS_EI"/>
</dbReference>
<comment type="cofactor">
    <cofactor evidence="2 17 20">
        <name>Mg(2+)</name>
        <dbReference type="ChEBI" id="CHEBI:18420"/>
    </cofactor>
</comment>
<accession>A0A5D3YEF4</accession>
<keyword evidence="13 17" id="KW-0479">Metal-binding</keyword>
<dbReference type="PROSITE" id="PS00742">
    <property type="entry name" value="PEP_ENZYMES_2"/>
    <property type="match status" value="1"/>
</dbReference>
<evidence type="ECO:0000256" key="17">
    <source>
        <dbReference type="PIRNR" id="PIRNR000732"/>
    </source>
</evidence>
<dbReference type="InterPro" id="IPR008279">
    <property type="entry name" value="PEP-util_enz_mobile_dom"/>
</dbReference>
<keyword evidence="25" id="KW-0670">Pyruvate</keyword>
<feature type="active site" description="Tele-phosphohistidine intermediate" evidence="18">
    <location>
        <position position="195"/>
    </location>
</feature>